<dbReference type="AlphaFoldDB" id="A0A7S4MUC8"/>
<reference evidence="2" key="1">
    <citation type="submission" date="2021-01" db="EMBL/GenBank/DDBJ databases">
        <authorList>
            <person name="Corre E."/>
            <person name="Pelletier E."/>
            <person name="Niang G."/>
            <person name="Scheremetjew M."/>
            <person name="Finn R."/>
            <person name="Kale V."/>
            <person name="Holt S."/>
            <person name="Cochrane G."/>
            <person name="Meng A."/>
            <person name="Brown T."/>
            <person name="Cohen L."/>
        </authorList>
    </citation>
    <scope>NUCLEOTIDE SEQUENCE</scope>
    <source>
        <strain evidence="2">Isolate 1302-5</strain>
    </source>
</reference>
<dbReference type="SUPFAM" id="SSF56801">
    <property type="entry name" value="Acetyl-CoA synthetase-like"/>
    <property type="match status" value="1"/>
</dbReference>
<dbReference type="Gene3D" id="3.40.50.12780">
    <property type="entry name" value="N-terminal domain of ligase-like"/>
    <property type="match status" value="1"/>
</dbReference>
<evidence type="ECO:0000313" key="2">
    <source>
        <dbReference type="EMBL" id="CAE2243410.1"/>
    </source>
</evidence>
<accession>A0A7S4MUC8</accession>
<organism evidence="2">
    <name type="scientific">Odontella aurita</name>
    <dbReference type="NCBI Taxonomy" id="265563"/>
    <lineage>
        <taxon>Eukaryota</taxon>
        <taxon>Sar</taxon>
        <taxon>Stramenopiles</taxon>
        <taxon>Ochrophyta</taxon>
        <taxon>Bacillariophyta</taxon>
        <taxon>Mediophyceae</taxon>
        <taxon>Biddulphiophycidae</taxon>
        <taxon>Eupodiscales</taxon>
        <taxon>Odontellaceae</taxon>
        <taxon>Odontella</taxon>
    </lineage>
</organism>
<gene>
    <name evidence="2" type="ORF">OAUR00152_LOCUS17370</name>
</gene>
<name>A0A7S4MUC8_9STRA</name>
<proteinExistence type="predicted"/>
<sequence>MVYTAKSIAGLVEAVASRAPSSIALKSPFQSQTFTYQQLSSTSNALAGFLSMYGYEPKDVLMSDLPNVSENLMLQLACNRLGVTFATAKSIEAMTKFPKIKGAVTSSDSGFLSETVLPVPFLGGDFLMDLIHNGGLDEFNRESFAEKESDTVHACYGSPTSPYTNRQALEQGEDAAFELSMCEDDNVCVSITLCHAFGMGSGVCSAFTRGATVVLPAVGGIQGCGVPSERAAATLQVLKDEKCTLLFADTHTLKALPEPLAHGLPLRGGACKIGSGSTFLEETRKYSGVSLRTVGKK</sequence>
<dbReference type="EMBL" id="HBKQ01025628">
    <property type="protein sequence ID" value="CAE2243410.1"/>
    <property type="molecule type" value="Transcribed_RNA"/>
</dbReference>
<protein>
    <recommendedName>
        <fullName evidence="1">AMP-dependent synthetase/ligase domain-containing protein</fullName>
    </recommendedName>
</protein>
<dbReference type="InterPro" id="IPR042099">
    <property type="entry name" value="ANL_N_sf"/>
</dbReference>
<feature type="domain" description="AMP-dependent synthetase/ligase" evidence="1">
    <location>
        <begin position="13"/>
        <end position="88"/>
    </location>
</feature>
<dbReference type="Pfam" id="PF00501">
    <property type="entry name" value="AMP-binding"/>
    <property type="match status" value="1"/>
</dbReference>
<dbReference type="InterPro" id="IPR000873">
    <property type="entry name" value="AMP-dep_synth/lig_dom"/>
</dbReference>
<evidence type="ECO:0000259" key="1">
    <source>
        <dbReference type="Pfam" id="PF00501"/>
    </source>
</evidence>
<dbReference type="Gene3D" id="3.40.50.980">
    <property type="match status" value="1"/>
</dbReference>